<dbReference type="EMBL" id="CP001601">
    <property type="protein sequence ID" value="ACP33563.1"/>
    <property type="molecule type" value="Genomic_DNA"/>
</dbReference>
<evidence type="ECO:0000313" key="3">
    <source>
        <dbReference type="Proteomes" id="UP000002077"/>
    </source>
</evidence>
<name>C3PIA9_CORA7</name>
<dbReference type="GeneID" id="31924610"/>
<dbReference type="HOGENOM" id="CLU_1871922_0_0_11"/>
<dbReference type="Proteomes" id="UP000002077">
    <property type="component" value="Chromosome"/>
</dbReference>
<keyword evidence="3" id="KW-1185">Reference proteome</keyword>
<protein>
    <submittedName>
        <fullName evidence="2">Putative membrane protein</fullName>
    </submittedName>
</protein>
<organism evidence="2 3">
    <name type="scientific">Corynebacterium aurimucosum (strain ATCC 700975 / DSM 44827 / CIP 107346 / CN-1)</name>
    <name type="common">Corynebacterium nigricans</name>
    <dbReference type="NCBI Taxonomy" id="548476"/>
    <lineage>
        <taxon>Bacteria</taxon>
        <taxon>Bacillati</taxon>
        <taxon>Actinomycetota</taxon>
        <taxon>Actinomycetes</taxon>
        <taxon>Mycobacteriales</taxon>
        <taxon>Corynebacteriaceae</taxon>
        <taxon>Corynebacterium</taxon>
    </lineage>
</organism>
<dbReference type="STRING" id="548476.cauri_1970"/>
<gene>
    <name evidence="2" type="ordered locus">cauri_1970</name>
</gene>
<feature type="transmembrane region" description="Helical" evidence="1">
    <location>
        <begin position="74"/>
        <end position="93"/>
    </location>
</feature>
<dbReference type="OrthoDB" id="4415030at2"/>
<proteinExistence type="predicted"/>
<sequence>MTRTLRLIIAALAFQEASRGLDYLFGDSRPGTGVFEIDSIGPAFAWGLACVVAALVITAGLVTKRDNVVRSGAMLSAAIYIAFALMVVDNVYADDTIDDWRYLTLYLSAAFIWGVIAWALTVRMAVAKNRKEHSAD</sequence>
<evidence type="ECO:0000256" key="1">
    <source>
        <dbReference type="SAM" id="Phobius"/>
    </source>
</evidence>
<feature type="transmembrane region" description="Helical" evidence="1">
    <location>
        <begin position="43"/>
        <end position="62"/>
    </location>
</feature>
<keyword evidence="1" id="KW-1133">Transmembrane helix</keyword>
<evidence type="ECO:0000313" key="2">
    <source>
        <dbReference type="EMBL" id="ACP33563.1"/>
    </source>
</evidence>
<dbReference type="RefSeq" id="WP_010190932.1">
    <property type="nucleotide sequence ID" value="NC_012590.1"/>
</dbReference>
<feature type="transmembrane region" description="Helical" evidence="1">
    <location>
        <begin position="105"/>
        <end position="126"/>
    </location>
</feature>
<accession>C3PIA9</accession>
<keyword evidence="1" id="KW-0472">Membrane</keyword>
<dbReference type="KEGG" id="car:cauri_1970"/>
<dbReference type="AlphaFoldDB" id="C3PIA9"/>
<reference evidence="2 3" key="1">
    <citation type="journal article" date="2010" name="BMC Genomics">
        <title>Complete genome sequence and lifestyle of black-pigmented Corynebacterium aurimucosum ATCC 700975 (formerly C. nigricans CN-1) isolated from a vaginal swab of a woman with spontaneous abortion.</title>
        <authorList>
            <person name="Trost E."/>
            <person name="Gotker S."/>
            <person name="Schneider J."/>
            <person name="Schneiker-Bekel S."/>
            <person name="Szczepanowski R."/>
            <person name="Tilker A."/>
            <person name="Viehoever P."/>
            <person name="Arnold W."/>
            <person name="Bekel T."/>
            <person name="Blom J."/>
            <person name="Gartemann K.H."/>
            <person name="Linke B."/>
            <person name="Goesmann A."/>
            <person name="Puhler A."/>
            <person name="Shukla S.K."/>
            <person name="Tauch A."/>
        </authorList>
    </citation>
    <scope>NUCLEOTIDE SEQUENCE [LARGE SCALE GENOMIC DNA]</scope>
    <source>
        <strain evidence="3">ATCC 700975 / DSM 44827 / CIP 107346 / CN-1</strain>
    </source>
</reference>
<keyword evidence="1" id="KW-0812">Transmembrane</keyword>